<sequence>MKKCTACKILKYEDEFYVRTARNTLRSECKECHYERNERNRANPAKTRKIQPEPTGVYKLCIKCSLELDTAFFHKCRSNPDGLHTYCKACRSETNMTVEALWISPTSLASVARPKPSAKLLP</sequence>
<protein>
    <submittedName>
        <fullName evidence="1">Uncharacterized protein</fullName>
    </submittedName>
</protein>
<organism evidence="1 2">
    <name type="scientific">Rhodococcus phage Mbo2</name>
    <dbReference type="NCBI Taxonomy" id="2936911"/>
    <lineage>
        <taxon>Viruses</taxon>
        <taxon>Duplodnaviria</taxon>
        <taxon>Heunggongvirae</taxon>
        <taxon>Uroviricota</taxon>
        <taxon>Caudoviricetes</taxon>
        <taxon>Caudoviricetes incertae sedis</taxon>
        <taxon>Mboduovirus</taxon>
        <taxon>Mboduovirus mbo2</taxon>
    </lineage>
</organism>
<proteinExistence type="predicted"/>
<gene>
    <name evidence="1" type="ORF">Mbo2_112</name>
</gene>
<accession>A0A9E7ISH5</accession>
<keyword evidence="2" id="KW-1185">Reference proteome</keyword>
<reference evidence="1" key="1">
    <citation type="submission" date="2022-04" db="EMBL/GenBank/DDBJ databases">
        <authorList>
            <person name="Hwangbo M."/>
            <person name="Wang B."/>
            <person name="Gill J.J."/>
            <person name="Chu K.-H."/>
            <person name="Young R."/>
        </authorList>
    </citation>
    <scope>NUCLEOTIDE SEQUENCE</scope>
</reference>
<evidence type="ECO:0000313" key="1">
    <source>
        <dbReference type="EMBL" id="URG17482.1"/>
    </source>
</evidence>
<dbReference type="EMBL" id="ON191531">
    <property type="protein sequence ID" value="URG17482.1"/>
    <property type="molecule type" value="Genomic_DNA"/>
</dbReference>
<dbReference type="Proteomes" id="UP001057233">
    <property type="component" value="Segment"/>
</dbReference>
<evidence type="ECO:0000313" key="2">
    <source>
        <dbReference type="Proteomes" id="UP001057233"/>
    </source>
</evidence>
<name>A0A9E7ISH5_9CAUD</name>